<organism evidence="8 9">
    <name type="scientific">Coemansia brasiliensis</name>
    <dbReference type="NCBI Taxonomy" id="2650707"/>
    <lineage>
        <taxon>Eukaryota</taxon>
        <taxon>Fungi</taxon>
        <taxon>Fungi incertae sedis</taxon>
        <taxon>Zoopagomycota</taxon>
        <taxon>Kickxellomycotina</taxon>
        <taxon>Kickxellomycetes</taxon>
        <taxon>Kickxellales</taxon>
        <taxon>Kickxellaceae</taxon>
        <taxon>Coemansia</taxon>
    </lineage>
</organism>
<evidence type="ECO:0000256" key="5">
    <source>
        <dbReference type="PROSITE-ProRule" id="PRU00042"/>
    </source>
</evidence>
<feature type="domain" description="C2H2-type" evidence="7">
    <location>
        <begin position="206"/>
        <end position="235"/>
    </location>
</feature>
<evidence type="ECO:0000256" key="4">
    <source>
        <dbReference type="ARBA" id="ARBA00022833"/>
    </source>
</evidence>
<evidence type="ECO:0000256" key="6">
    <source>
        <dbReference type="SAM" id="MobiDB-lite"/>
    </source>
</evidence>
<dbReference type="Proteomes" id="UP001139887">
    <property type="component" value="Unassembled WGS sequence"/>
</dbReference>
<name>A0A9W8IE17_9FUNG</name>
<dbReference type="OrthoDB" id="10018191at2759"/>
<feature type="compositionally biased region" description="Low complexity" evidence="6">
    <location>
        <begin position="355"/>
        <end position="369"/>
    </location>
</feature>
<proteinExistence type="predicted"/>
<evidence type="ECO:0000256" key="3">
    <source>
        <dbReference type="ARBA" id="ARBA00022771"/>
    </source>
</evidence>
<feature type="compositionally biased region" description="Low complexity" evidence="6">
    <location>
        <begin position="157"/>
        <end position="168"/>
    </location>
</feature>
<gene>
    <name evidence="8" type="ORF">IWW36_001376</name>
</gene>
<evidence type="ECO:0000256" key="1">
    <source>
        <dbReference type="ARBA" id="ARBA00022723"/>
    </source>
</evidence>
<dbReference type="PROSITE" id="PS00028">
    <property type="entry name" value="ZINC_FINGER_C2H2_1"/>
    <property type="match status" value="2"/>
</dbReference>
<dbReference type="Pfam" id="PF00096">
    <property type="entry name" value="zf-C2H2"/>
    <property type="match status" value="1"/>
</dbReference>
<dbReference type="PANTHER" id="PTHR19818">
    <property type="entry name" value="ZINC FINGER PROTEIN ZIC AND GLI"/>
    <property type="match status" value="1"/>
</dbReference>
<feature type="compositionally biased region" description="Polar residues" evidence="6">
    <location>
        <begin position="309"/>
        <end position="320"/>
    </location>
</feature>
<dbReference type="FunFam" id="3.30.160.60:FF:000125">
    <property type="entry name" value="Putative zinc finger protein 143"/>
    <property type="match status" value="1"/>
</dbReference>
<feature type="region of interest" description="Disordered" evidence="6">
    <location>
        <begin position="427"/>
        <end position="446"/>
    </location>
</feature>
<dbReference type="SUPFAM" id="SSF57667">
    <property type="entry name" value="beta-beta-alpha zinc fingers"/>
    <property type="match status" value="1"/>
</dbReference>
<dbReference type="EMBL" id="JANBUW010000017">
    <property type="protein sequence ID" value="KAJ2851125.1"/>
    <property type="molecule type" value="Genomic_DNA"/>
</dbReference>
<keyword evidence="1" id="KW-0479">Metal-binding</keyword>
<dbReference type="GO" id="GO:0000981">
    <property type="term" value="F:DNA-binding transcription factor activity, RNA polymerase II-specific"/>
    <property type="evidence" value="ECO:0007669"/>
    <property type="project" value="TreeGrafter"/>
</dbReference>
<keyword evidence="3 5" id="KW-0863">Zinc-finger</keyword>
<feature type="region of interest" description="Disordered" evidence="6">
    <location>
        <begin position="309"/>
        <end position="369"/>
    </location>
</feature>
<keyword evidence="9" id="KW-1185">Reference proteome</keyword>
<dbReference type="InterPro" id="IPR013087">
    <property type="entry name" value="Znf_C2H2_type"/>
</dbReference>
<evidence type="ECO:0000256" key="2">
    <source>
        <dbReference type="ARBA" id="ARBA00022737"/>
    </source>
</evidence>
<sequence length="446" mass="49789">MQRSYETAEQAQYQQSANQYTNQQHPQRAAMNSSNIVAIPHHPPLPRGVSGIFQSIEQPYSSARDTKMPQHPQQRHMASMGQYNGVQRPSPQMYANSASHMRGSTGYHPYAMGPYRRESAGSYMHDNGYRAGYGPPGRGFSSDIYQQSGPRRGRQPSVVSDNSSNSADKAGIERKYACDWEGCGQTFDRIEHLNRHTRRHTGEKPYCCLVSHCSKKFSRFDNMMQHVGTHTVQGAKTEIPNIKNLNAKCNGRGRARRTSYRCTQDSFEKFRRHVEGVLGSKLAHCCILPTDSPNFSNLTLRPLLVETDAQSSEASDSQPLSERMSLDSLYPQKQRPRCDSVMGGADKHAVAQPHAALATESAPSTASAADSKQKMQACFSKFRVFPNASQARSSGHPAYQNLMQHRMSYPQSAPIVEADRTLVGHRHSLDSYSPPQISNLRNQQNL</sequence>
<feature type="compositionally biased region" description="Polar residues" evidence="6">
    <location>
        <begin position="430"/>
        <end position="446"/>
    </location>
</feature>
<dbReference type="PROSITE" id="PS50157">
    <property type="entry name" value="ZINC_FINGER_C2H2_2"/>
    <property type="match status" value="2"/>
</dbReference>
<dbReference type="AlphaFoldDB" id="A0A9W8IE17"/>
<evidence type="ECO:0000259" key="7">
    <source>
        <dbReference type="PROSITE" id="PS50157"/>
    </source>
</evidence>
<reference evidence="8" key="1">
    <citation type="submission" date="2022-07" db="EMBL/GenBank/DDBJ databases">
        <title>Phylogenomic reconstructions and comparative analyses of Kickxellomycotina fungi.</title>
        <authorList>
            <person name="Reynolds N.K."/>
            <person name="Stajich J.E."/>
            <person name="Barry K."/>
            <person name="Grigoriev I.V."/>
            <person name="Crous P."/>
            <person name="Smith M.E."/>
        </authorList>
    </citation>
    <scope>NUCLEOTIDE SEQUENCE</scope>
    <source>
        <strain evidence="8">NRRL 1566</strain>
    </source>
</reference>
<keyword evidence="4" id="KW-0862">Zinc</keyword>
<dbReference type="InterPro" id="IPR036236">
    <property type="entry name" value="Znf_C2H2_sf"/>
</dbReference>
<dbReference type="GO" id="GO:0008270">
    <property type="term" value="F:zinc ion binding"/>
    <property type="evidence" value="ECO:0007669"/>
    <property type="project" value="UniProtKB-KW"/>
</dbReference>
<keyword evidence="2" id="KW-0677">Repeat</keyword>
<evidence type="ECO:0000313" key="8">
    <source>
        <dbReference type="EMBL" id="KAJ2851125.1"/>
    </source>
</evidence>
<dbReference type="Gene3D" id="3.30.160.60">
    <property type="entry name" value="Classic Zinc Finger"/>
    <property type="match status" value="2"/>
</dbReference>
<dbReference type="PANTHER" id="PTHR19818:SF139">
    <property type="entry name" value="PAIR-RULE PROTEIN ODD-PAIRED"/>
    <property type="match status" value="1"/>
</dbReference>
<feature type="region of interest" description="Disordered" evidence="6">
    <location>
        <begin position="134"/>
        <end position="168"/>
    </location>
</feature>
<accession>A0A9W8IE17</accession>
<dbReference type="GO" id="GO:0005634">
    <property type="term" value="C:nucleus"/>
    <property type="evidence" value="ECO:0007669"/>
    <property type="project" value="UniProtKB-ARBA"/>
</dbReference>
<feature type="domain" description="C2H2-type" evidence="7">
    <location>
        <begin position="176"/>
        <end position="205"/>
    </location>
</feature>
<feature type="region of interest" description="Disordered" evidence="6">
    <location>
        <begin position="1"/>
        <end position="30"/>
    </location>
</feature>
<dbReference type="GO" id="GO:0000978">
    <property type="term" value="F:RNA polymerase II cis-regulatory region sequence-specific DNA binding"/>
    <property type="evidence" value="ECO:0007669"/>
    <property type="project" value="TreeGrafter"/>
</dbReference>
<evidence type="ECO:0000313" key="9">
    <source>
        <dbReference type="Proteomes" id="UP001139887"/>
    </source>
</evidence>
<protein>
    <recommendedName>
        <fullName evidence="7">C2H2-type domain-containing protein</fullName>
    </recommendedName>
</protein>
<comment type="caution">
    <text evidence="8">The sequence shown here is derived from an EMBL/GenBank/DDBJ whole genome shotgun (WGS) entry which is preliminary data.</text>
</comment>
<dbReference type="GO" id="GO:0045944">
    <property type="term" value="P:positive regulation of transcription by RNA polymerase II"/>
    <property type="evidence" value="ECO:0007669"/>
    <property type="project" value="UniProtKB-ARBA"/>
</dbReference>
<dbReference type="SMART" id="SM00355">
    <property type="entry name" value="ZnF_C2H2"/>
    <property type="match status" value="2"/>
</dbReference>
<dbReference type="InterPro" id="IPR050329">
    <property type="entry name" value="GLI_C2H2-zinc-finger"/>
</dbReference>